<evidence type="ECO:0000256" key="2">
    <source>
        <dbReference type="ARBA" id="ARBA00023054"/>
    </source>
</evidence>
<comment type="caution">
    <text evidence="6">The sequence shown here is derived from an EMBL/GenBank/DDBJ whole genome shotgun (WGS) entry which is preliminary data.</text>
</comment>
<evidence type="ECO:0000256" key="1">
    <source>
        <dbReference type="ARBA" id="ARBA00010126"/>
    </source>
</evidence>
<feature type="domain" description="Nuclear speckle splicing regulatory protein 1 N-terminal" evidence="5">
    <location>
        <begin position="158"/>
        <end position="235"/>
    </location>
</feature>
<feature type="region of interest" description="Disordered" evidence="4">
    <location>
        <begin position="262"/>
        <end position="357"/>
    </location>
</feature>
<feature type="coiled-coil region" evidence="3">
    <location>
        <begin position="207"/>
        <end position="235"/>
    </location>
</feature>
<accession>A0A438DD34</accession>
<comment type="similarity">
    <text evidence="1">Belongs to the NSRP1 family.</text>
</comment>
<protein>
    <submittedName>
        <fullName evidence="6">Nuclear speckle splicing regulatory protein 1</fullName>
    </submittedName>
</protein>
<feature type="compositionally biased region" description="Polar residues" evidence="4">
    <location>
        <begin position="272"/>
        <end position="286"/>
    </location>
</feature>
<dbReference type="Pfam" id="PF09745">
    <property type="entry name" value="NSRP1_N"/>
    <property type="match status" value="2"/>
</dbReference>
<dbReference type="AlphaFoldDB" id="A0A438DD34"/>
<dbReference type="PANTHER" id="PTHR30060:SF0">
    <property type="entry name" value="COILED-COIL PROTEIN (DUF2040)-RELATED"/>
    <property type="match status" value="1"/>
</dbReference>
<reference evidence="6 7" key="1">
    <citation type="journal article" date="2018" name="PLoS Genet.">
        <title>Population sequencing reveals clonal diversity and ancestral inbreeding in the grapevine cultivar Chardonnay.</title>
        <authorList>
            <person name="Roach M.J."/>
            <person name="Johnson D.L."/>
            <person name="Bohlmann J."/>
            <person name="van Vuuren H.J."/>
            <person name="Jones S.J."/>
            <person name="Pretorius I.S."/>
            <person name="Schmidt S.A."/>
            <person name="Borneman A.R."/>
        </authorList>
    </citation>
    <scope>NUCLEOTIDE SEQUENCE [LARGE SCALE GENOMIC DNA]</scope>
    <source>
        <strain evidence="7">cv. Chardonnay</strain>
        <tissue evidence="6">Leaf</tissue>
    </source>
</reference>
<feature type="compositionally biased region" description="Polar residues" evidence="4">
    <location>
        <begin position="294"/>
        <end position="305"/>
    </location>
</feature>
<name>A0A438DD34_VITVI</name>
<dbReference type="GO" id="GO:0000381">
    <property type="term" value="P:regulation of alternative mRNA splicing, via spliceosome"/>
    <property type="evidence" value="ECO:0007669"/>
    <property type="project" value="InterPro"/>
</dbReference>
<evidence type="ECO:0000256" key="4">
    <source>
        <dbReference type="SAM" id="MobiDB-lite"/>
    </source>
</evidence>
<sequence length="357" mass="41005">MKKYGLQLRVPPSQQKKQPTRPPLPPPLGFCDENEDDIEREISRQASKNKTLKDVIEEQHKKALEEDPTAFDYDDVYEEMKEKTIRPLAQDRQERKHSIYLPMRIPFLYELARIPPICFWTLEGSTISPSVCFAAAGIKASLSGFLYGSDQFLHFPLQPKYIQKLIEKAKQREREHEIIYEKKLVKERSKDDALYADKDKFITGAYKKKLAEQAKWLEEERLRELREEKDDVTKKSDLSDFYYNLSKNVAFGGIEAKLRKREEKVDADTSEKGSSSTNTHTDSSVINEGHEGKTSTPSKESSQSLDIKPVSDASAQEKALAEETLAQQPKSDHHKRSEDAVAAAKERFLARKRAKQQ</sequence>
<feature type="compositionally biased region" description="Basic and acidic residues" evidence="4">
    <location>
        <begin position="262"/>
        <end position="271"/>
    </location>
</feature>
<dbReference type="PANTHER" id="PTHR30060">
    <property type="entry name" value="INNER MEMBRANE PROTEIN"/>
    <property type="match status" value="1"/>
</dbReference>
<feature type="compositionally biased region" description="Basic and acidic residues" evidence="4">
    <location>
        <begin position="335"/>
        <end position="349"/>
    </location>
</feature>
<organism evidence="6 7">
    <name type="scientific">Vitis vinifera</name>
    <name type="common">Grape</name>
    <dbReference type="NCBI Taxonomy" id="29760"/>
    <lineage>
        <taxon>Eukaryota</taxon>
        <taxon>Viridiplantae</taxon>
        <taxon>Streptophyta</taxon>
        <taxon>Embryophyta</taxon>
        <taxon>Tracheophyta</taxon>
        <taxon>Spermatophyta</taxon>
        <taxon>Magnoliopsida</taxon>
        <taxon>eudicotyledons</taxon>
        <taxon>Gunneridae</taxon>
        <taxon>Pentapetalae</taxon>
        <taxon>rosids</taxon>
        <taxon>Vitales</taxon>
        <taxon>Vitaceae</taxon>
        <taxon>Viteae</taxon>
        <taxon>Vitis</taxon>
    </lineage>
</organism>
<gene>
    <name evidence="6" type="primary">nsrp1</name>
    <name evidence="6" type="ORF">CK203_085313</name>
</gene>
<feature type="region of interest" description="Disordered" evidence="4">
    <location>
        <begin position="1"/>
        <end position="29"/>
    </location>
</feature>
<dbReference type="InterPro" id="IPR018612">
    <property type="entry name" value="NSRP1_N"/>
</dbReference>
<proteinExistence type="inferred from homology"/>
<evidence type="ECO:0000313" key="7">
    <source>
        <dbReference type="Proteomes" id="UP000288805"/>
    </source>
</evidence>
<dbReference type="EMBL" id="QGNW01001682">
    <property type="protein sequence ID" value="RVW33348.1"/>
    <property type="molecule type" value="Genomic_DNA"/>
</dbReference>
<evidence type="ECO:0000313" key="6">
    <source>
        <dbReference type="EMBL" id="RVW33348.1"/>
    </source>
</evidence>
<feature type="domain" description="Nuclear speckle splicing regulatory protein 1 N-terminal" evidence="5">
    <location>
        <begin position="57"/>
        <end position="100"/>
    </location>
</feature>
<dbReference type="Proteomes" id="UP000288805">
    <property type="component" value="Unassembled WGS sequence"/>
</dbReference>
<evidence type="ECO:0000259" key="5">
    <source>
        <dbReference type="Pfam" id="PF09745"/>
    </source>
</evidence>
<keyword evidence="2 3" id="KW-0175">Coiled coil</keyword>
<evidence type="ECO:0000256" key="3">
    <source>
        <dbReference type="SAM" id="Coils"/>
    </source>
</evidence>